<feature type="chain" id="PRO_5024317427" evidence="1">
    <location>
        <begin position="22"/>
        <end position="479"/>
    </location>
</feature>
<dbReference type="RefSeq" id="XP_033427864.1">
    <property type="nucleotide sequence ID" value="XM_033569058.1"/>
</dbReference>
<evidence type="ECO:0000259" key="2">
    <source>
        <dbReference type="Pfam" id="PF06276"/>
    </source>
</evidence>
<dbReference type="GeneID" id="54327090"/>
<dbReference type="PANTHER" id="PTHR34384:SF5">
    <property type="entry name" value="L-2,3-DIAMINOPROPANOATE--CITRATE LIGASE"/>
    <property type="match status" value="1"/>
</dbReference>
<dbReference type="Pfam" id="PF06276">
    <property type="entry name" value="FhuF"/>
    <property type="match status" value="1"/>
</dbReference>
<comment type="caution">
    <text evidence="3">The sequence shown here is derived from an EMBL/GenBank/DDBJ whole genome shotgun (WGS) entry which is preliminary data.</text>
</comment>
<dbReference type="InterPro" id="IPR022770">
    <property type="entry name" value="IucA/IucC-like_C"/>
</dbReference>
<proteinExistence type="predicted"/>
<organism evidence="3 4">
    <name type="scientific">Aspergillus tanneri</name>
    <dbReference type="NCBI Taxonomy" id="1220188"/>
    <lineage>
        <taxon>Eukaryota</taxon>
        <taxon>Fungi</taxon>
        <taxon>Dikarya</taxon>
        <taxon>Ascomycota</taxon>
        <taxon>Pezizomycotina</taxon>
        <taxon>Eurotiomycetes</taxon>
        <taxon>Eurotiomycetidae</taxon>
        <taxon>Eurotiales</taxon>
        <taxon>Aspergillaceae</taxon>
        <taxon>Aspergillus</taxon>
        <taxon>Aspergillus subgen. Circumdati</taxon>
    </lineage>
</organism>
<dbReference type="EMBL" id="QUQM01000003">
    <property type="protein sequence ID" value="KAA8648503.1"/>
    <property type="molecule type" value="Genomic_DNA"/>
</dbReference>
<dbReference type="Gene3D" id="1.10.510.40">
    <property type="match status" value="1"/>
</dbReference>
<dbReference type="VEuPathDB" id="FungiDB:EYZ11_001996"/>
<dbReference type="GO" id="GO:0003824">
    <property type="term" value="F:catalytic activity"/>
    <property type="evidence" value="ECO:0007669"/>
    <property type="project" value="UniProtKB-ARBA"/>
</dbReference>
<reference evidence="3 4" key="1">
    <citation type="submission" date="2019-08" db="EMBL/GenBank/DDBJ databases">
        <title>The genome sequence of a newly discovered highly antifungal drug resistant Aspergillus species, Aspergillus tanneri NIH 1004.</title>
        <authorList>
            <person name="Mounaud S."/>
            <person name="Singh I."/>
            <person name="Joardar V."/>
            <person name="Pakala S."/>
            <person name="Pakala S."/>
            <person name="Venepally P."/>
            <person name="Chung J.K."/>
            <person name="Losada L."/>
            <person name="Nierman W.C."/>
        </authorList>
    </citation>
    <scope>NUCLEOTIDE SEQUENCE [LARGE SCALE GENOMIC DNA]</scope>
    <source>
        <strain evidence="3 4">NIH1004</strain>
    </source>
</reference>
<dbReference type="InterPro" id="IPR037455">
    <property type="entry name" value="LucA/IucC-like"/>
</dbReference>
<keyword evidence="1" id="KW-0732">Signal</keyword>
<feature type="domain" description="Aerobactin siderophore biosynthesis IucA/IucC-like C-terminal" evidence="2">
    <location>
        <begin position="311"/>
        <end position="455"/>
    </location>
</feature>
<dbReference type="GO" id="GO:0019290">
    <property type="term" value="P:siderophore biosynthetic process"/>
    <property type="evidence" value="ECO:0007669"/>
    <property type="project" value="InterPro"/>
</dbReference>
<name>A0A5M9MUD9_9EURO</name>
<gene>
    <name evidence="3" type="ORF">ATNIH1004_004388</name>
</gene>
<sequence>MRFLQITTLLTLLARLGLAQGDNSKIISRFTNSSVIISHPASDETITVSLASVPVFESFVHTSEIGTDVRHGDTPVKNGASVMRIYGTWANIDLERFCLEIENSTENQALAYSNPQLNIDSPPIDWEQGLQEGHSLHPLHKSRYPIISDFRTAKLYFVAIESSVVQVEGDYEHWIQQLLPGTTMNQRDVVFPVHELQLISVERVPKRSCLVEDCECRRSLCEPSLFLPTSDFCVKLPVDFKTQQIVRTMEPWDIMMGQSLSPILPLIESAAKEYGGSLMMTRHYRIIVCATLTENVDAIWGDKPDKIAILREYSDQFLRAVLPPVFSHGLGLSAHLQNSLVRLDPKTKTIKGFVVRDLGFLKVHRPTFTRSTSLDINVPKKSMYAEKLEDVYWYLLSPVINGHLSYFVRELHPGLAGWKIVREVLERLIPQNNTAARHVLLESPESLSKSNITMEIHGFDKLYPHIAVPNPLYHCKFAG</sequence>
<protein>
    <submittedName>
        <fullName evidence="3">Siderophore</fullName>
    </submittedName>
</protein>
<dbReference type="Proteomes" id="UP000324241">
    <property type="component" value="Unassembled WGS sequence"/>
</dbReference>
<evidence type="ECO:0000256" key="1">
    <source>
        <dbReference type="SAM" id="SignalP"/>
    </source>
</evidence>
<dbReference type="OrthoDB" id="2117718at2759"/>
<dbReference type="AlphaFoldDB" id="A0A5M9MUD9"/>
<evidence type="ECO:0000313" key="3">
    <source>
        <dbReference type="EMBL" id="KAA8648503.1"/>
    </source>
</evidence>
<feature type="signal peptide" evidence="1">
    <location>
        <begin position="1"/>
        <end position="21"/>
    </location>
</feature>
<dbReference type="PANTHER" id="PTHR34384">
    <property type="entry name" value="L-2,3-DIAMINOPROPANOATE--CITRATE LIGASE"/>
    <property type="match status" value="1"/>
</dbReference>
<accession>A0A5M9MUD9</accession>
<evidence type="ECO:0000313" key="4">
    <source>
        <dbReference type="Proteomes" id="UP000324241"/>
    </source>
</evidence>